<reference evidence="1 2" key="1">
    <citation type="submission" date="2018-12" db="EMBL/GenBank/DDBJ databases">
        <authorList>
            <person name="Sun L."/>
            <person name="Chen Z."/>
        </authorList>
    </citation>
    <scope>NUCLEOTIDE SEQUENCE [LARGE SCALE GENOMIC DNA]</scope>
    <source>
        <strain evidence="1 2">DSM 15890</strain>
    </source>
</reference>
<protein>
    <submittedName>
        <fullName evidence="1">Uncharacterized protein</fullName>
    </submittedName>
</protein>
<dbReference type="Proteomes" id="UP000279446">
    <property type="component" value="Unassembled WGS sequence"/>
</dbReference>
<organism evidence="1 2">
    <name type="scientific">Paenibacillus anaericanus</name>
    <dbReference type="NCBI Taxonomy" id="170367"/>
    <lineage>
        <taxon>Bacteria</taxon>
        <taxon>Bacillati</taxon>
        <taxon>Bacillota</taxon>
        <taxon>Bacilli</taxon>
        <taxon>Bacillales</taxon>
        <taxon>Paenibacillaceae</taxon>
        <taxon>Paenibacillus</taxon>
    </lineage>
</organism>
<keyword evidence="2" id="KW-1185">Reference proteome</keyword>
<gene>
    <name evidence="1" type="ORF">EJP82_26250</name>
</gene>
<dbReference type="EMBL" id="RZNY01000046">
    <property type="protein sequence ID" value="RUT39411.1"/>
    <property type="molecule type" value="Genomic_DNA"/>
</dbReference>
<comment type="caution">
    <text evidence="1">The sequence shown here is derived from an EMBL/GenBank/DDBJ whole genome shotgun (WGS) entry which is preliminary data.</text>
</comment>
<sequence>MLLIQVTNNTKVIAATNYSGEWSNYSDIGDYGMDEMRLIIKDNGKKVSVEASEDIFIPRDDTRESYINGIGKMRSHLVYGSVNFNTKGQASFNFKDDYNNGKMNIQLQKDYIQITWKGNDSSEYSFPNGTFKLYKKIKVTSAESKKMGVFLSNFTEVFLDRFDSKQINNTDLIHFGIWHNYMNNYDTRISGTKEGLLFISKNSVEDSIYKYFNIQFKNHKSVDGYKYNGKGYTFDGADGAQINYVKVETVYDLGQNKLRLSGKLYNPEDDTAELQGQVEAVVIKVDKNEIRYVLEKLTVKN</sequence>
<evidence type="ECO:0000313" key="2">
    <source>
        <dbReference type="Proteomes" id="UP000279446"/>
    </source>
</evidence>
<proteinExistence type="predicted"/>
<evidence type="ECO:0000313" key="1">
    <source>
        <dbReference type="EMBL" id="RUT39411.1"/>
    </source>
</evidence>
<dbReference type="AlphaFoldDB" id="A0A3S1BDX6"/>
<dbReference type="OrthoDB" id="9802197at2"/>
<name>A0A3S1BDX6_9BACL</name>
<accession>A0A3S1BDX6</accession>